<accession>A0A6C0IM98</accession>
<dbReference type="AlphaFoldDB" id="A0A6C0IM98"/>
<reference evidence="1" key="1">
    <citation type="journal article" date="2020" name="Nature">
        <title>Giant virus diversity and host interactions through global metagenomics.</title>
        <authorList>
            <person name="Schulz F."/>
            <person name="Roux S."/>
            <person name="Paez-Espino D."/>
            <person name="Jungbluth S."/>
            <person name="Walsh D.A."/>
            <person name="Denef V.J."/>
            <person name="McMahon K.D."/>
            <person name="Konstantinidis K.T."/>
            <person name="Eloe-Fadrosh E.A."/>
            <person name="Kyrpides N.C."/>
            <person name="Woyke T."/>
        </authorList>
    </citation>
    <scope>NUCLEOTIDE SEQUENCE</scope>
    <source>
        <strain evidence="1">GVMAG-M-3300024252-29</strain>
    </source>
</reference>
<name>A0A6C0IM98_9ZZZZ</name>
<organism evidence="1">
    <name type="scientific">viral metagenome</name>
    <dbReference type="NCBI Taxonomy" id="1070528"/>
    <lineage>
        <taxon>unclassified sequences</taxon>
        <taxon>metagenomes</taxon>
        <taxon>organismal metagenomes</taxon>
    </lineage>
</organism>
<sequence>MKELLTNLIKYVTKVTEFLLNYTTYSLSYIYDTKFLLPQETPDE</sequence>
<protein>
    <submittedName>
        <fullName evidence="1">Uncharacterized protein</fullName>
    </submittedName>
</protein>
<evidence type="ECO:0000313" key="1">
    <source>
        <dbReference type="EMBL" id="QHT93566.1"/>
    </source>
</evidence>
<proteinExistence type="predicted"/>
<dbReference type="EMBL" id="MN740208">
    <property type="protein sequence ID" value="QHT93566.1"/>
    <property type="molecule type" value="Genomic_DNA"/>
</dbReference>